<comment type="caution">
    <text evidence="1">The sequence shown here is derived from an EMBL/GenBank/DDBJ whole genome shotgun (WGS) entry which is preliminary data.</text>
</comment>
<evidence type="ECO:0000313" key="1">
    <source>
        <dbReference type="EMBL" id="MDQ0221843.1"/>
    </source>
</evidence>
<dbReference type="EMBL" id="JAUSTM010000003">
    <property type="protein sequence ID" value="MDQ0221843.1"/>
    <property type="molecule type" value="Genomic_DNA"/>
</dbReference>
<organism evidence="1 2">
    <name type="scientific">Streptococcus moroccensis</name>
    <dbReference type="NCBI Taxonomy" id="1451356"/>
    <lineage>
        <taxon>Bacteria</taxon>
        <taxon>Bacillati</taxon>
        <taxon>Bacillota</taxon>
        <taxon>Bacilli</taxon>
        <taxon>Lactobacillales</taxon>
        <taxon>Streptococcaceae</taxon>
        <taxon>Streptococcus</taxon>
    </lineage>
</organism>
<accession>A0ABT9YPD6</accession>
<dbReference type="GO" id="GO:0016853">
    <property type="term" value="F:isomerase activity"/>
    <property type="evidence" value="ECO:0007669"/>
    <property type="project" value="UniProtKB-KW"/>
</dbReference>
<evidence type="ECO:0000313" key="2">
    <source>
        <dbReference type="Proteomes" id="UP001223079"/>
    </source>
</evidence>
<protein>
    <submittedName>
        <fullName evidence="1">Xylose isomerase</fullName>
    </submittedName>
</protein>
<name>A0ABT9YPD6_9STRE</name>
<gene>
    <name evidence="1" type="ORF">J2S23_000379</name>
</gene>
<reference evidence="1 2" key="1">
    <citation type="submission" date="2023-07" db="EMBL/GenBank/DDBJ databases">
        <title>Genomic Encyclopedia of Type Strains, Phase IV (KMG-IV): sequencing the most valuable type-strain genomes for metagenomic binning, comparative biology and taxonomic classification.</title>
        <authorList>
            <person name="Goeker M."/>
        </authorList>
    </citation>
    <scope>NUCLEOTIDE SEQUENCE [LARGE SCALE GENOMIC DNA]</scope>
    <source>
        <strain evidence="1 2">DSM 105143</strain>
    </source>
</reference>
<proteinExistence type="predicted"/>
<keyword evidence="1" id="KW-0413">Isomerase</keyword>
<dbReference type="Proteomes" id="UP001223079">
    <property type="component" value="Unassembled WGS sequence"/>
</dbReference>
<keyword evidence="2" id="KW-1185">Reference proteome</keyword>
<sequence length="31" mass="3583">MTYFDAIPTITFEGKDSHNLYGIINYLTKIC</sequence>